<evidence type="ECO:0000256" key="3">
    <source>
        <dbReference type="ARBA" id="ARBA00023004"/>
    </source>
</evidence>
<dbReference type="SMART" id="SM00926">
    <property type="entry name" value="Molybdop_Fe4S4"/>
    <property type="match status" value="1"/>
</dbReference>
<dbReference type="SUPFAM" id="SSF50692">
    <property type="entry name" value="ADC-like"/>
    <property type="match status" value="1"/>
</dbReference>
<evidence type="ECO:0000256" key="2">
    <source>
        <dbReference type="ARBA" id="ARBA00022723"/>
    </source>
</evidence>
<dbReference type="GO" id="GO:0016491">
    <property type="term" value="F:oxidoreductase activity"/>
    <property type="evidence" value="ECO:0007669"/>
    <property type="project" value="InterPro"/>
</dbReference>
<dbReference type="InterPro" id="IPR006657">
    <property type="entry name" value="MoPterin_dinucl-bd_dom"/>
</dbReference>
<evidence type="ECO:0000313" key="7">
    <source>
        <dbReference type="Proteomes" id="UP000035489"/>
    </source>
</evidence>
<evidence type="ECO:0000256" key="4">
    <source>
        <dbReference type="ARBA" id="ARBA00023014"/>
    </source>
</evidence>
<dbReference type="Gene3D" id="3.40.50.740">
    <property type="match status" value="1"/>
</dbReference>
<accession>A0A0H1R8T4</accession>
<dbReference type="GO" id="GO:0046872">
    <property type="term" value="F:metal ion binding"/>
    <property type="evidence" value="ECO:0007669"/>
    <property type="project" value="UniProtKB-KW"/>
</dbReference>
<evidence type="ECO:0000256" key="1">
    <source>
        <dbReference type="ARBA" id="ARBA00010312"/>
    </source>
</evidence>
<keyword evidence="2" id="KW-0479">Metal-binding</keyword>
<dbReference type="Pfam" id="PF04879">
    <property type="entry name" value="Molybdop_Fe4S4"/>
    <property type="match status" value="1"/>
</dbReference>
<gene>
    <name evidence="6" type="ORF">AA309_20455</name>
</gene>
<feature type="domain" description="4Fe-4S Mo/W bis-MGD-type" evidence="5">
    <location>
        <begin position="7"/>
        <end position="65"/>
    </location>
</feature>
<name>A0A0H1R8T4_9HYPH</name>
<dbReference type="PANTHER" id="PTHR43742:SF6">
    <property type="entry name" value="OXIDOREDUCTASE YYAE-RELATED"/>
    <property type="match status" value="1"/>
</dbReference>
<dbReference type="CDD" id="cd02786">
    <property type="entry name" value="MopB_CT_3"/>
    <property type="match status" value="1"/>
</dbReference>
<dbReference type="Gene3D" id="3.30.2070.10">
    <property type="entry name" value="Formate dehydrogenase/DMSO reductase"/>
    <property type="match status" value="1"/>
</dbReference>
<evidence type="ECO:0000259" key="5">
    <source>
        <dbReference type="PROSITE" id="PS51669"/>
    </source>
</evidence>
<dbReference type="AlphaFoldDB" id="A0A0H1R8T4"/>
<dbReference type="PATRIC" id="fig|1225564.3.peg.5410"/>
<dbReference type="RefSeq" id="WP_047190858.1">
    <property type="nucleotide sequence ID" value="NZ_LCYG01000055.1"/>
</dbReference>
<dbReference type="EMBL" id="LCYG01000055">
    <property type="protein sequence ID" value="KLK91459.1"/>
    <property type="molecule type" value="Genomic_DNA"/>
</dbReference>
<evidence type="ECO:0000313" key="6">
    <source>
        <dbReference type="EMBL" id="KLK91459.1"/>
    </source>
</evidence>
<dbReference type="Proteomes" id="UP000035489">
    <property type="component" value="Unassembled WGS sequence"/>
</dbReference>
<dbReference type="InterPro" id="IPR006656">
    <property type="entry name" value="Mopterin_OxRdtase"/>
</dbReference>
<dbReference type="PROSITE" id="PS51669">
    <property type="entry name" value="4FE4S_MOW_BIS_MGD"/>
    <property type="match status" value="1"/>
</dbReference>
<reference evidence="6 7" key="1">
    <citation type="submission" date="2015-05" db="EMBL/GenBank/DDBJ databases">
        <title>Draft genome sequence of Microvirga vignae strain BR3299, a novel nitrogen fixing bacteria isolated from Brazil semi-aired region.</title>
        <authorList>
            <person name="Zilli J.E."/>
            <person name="Passos S.R."/>
            <person name="Leite J."/>
            <person name="Baldani J.I."/>
            <person name="Xavier G.R."/>
            <person name="Rumjaneck N.G."/>
            <person name="Simoes-Araujo J.L."/>
        </authorList>
    </citation>
    <scope>NUCLEOTIDE SEQUENCE [LARGE SCALE GENOMIC DNA]</scope>
    <source>
        <strain evidence="6 7">BR3299</strain>
    </source>
</reference>
<dbReference type="Pfam" id="PF00384">
    <property type="entry name" value="Molybdopterin"/>
    <property type="match status" value="1"/>
</dbReference>
<dbReference type="SUPFAM" id="SSF53706">
    <property type="entry name" value="Formate dehydrogenase/DMSO reductase, domains 1-3"/>
    <property type="match status" value="1"/>
</dbReference>
<keyword evidence="7" id="KW-1185">Reference proteome</keyword>
<sequence length="717" mass="79454">MNQAPRIDRRASICPHDCPSACSLDVEVIEAKSIGRVHGAKTNSYTAGVICAKVARYAERIHHPERLLYPLKRTGPKGSGQFARISWDEALDTVAKAFLKAEAEFGSESVWPYYYAGTMGLVMRDGINRLRHVKKYSGQYSTICTPMGWTGYVAGTGKLAGSDPREMAVSDCVVIWGTNPVHTQVNVMTHAMRARRERGAKIVAIDIYMNATMKQADMALLVKPGTDGALACAVMHVLFRDGYADRDYLERYTDHPRELEEHLKVRDPAWASAITGLSVEEIEAFAKLVGETKRTFFRLGYGFGRQRNGAVNMHAAACIPAVTGAWQYEGGGAFHSNSGIFRWNKALIEGHEAIDRSVRQLDQSQIGRVLSGDAEALYNGPPIKALLIQNTNPVTVAPEQDLVKQGFAREDLFVCVHEQFMTETAMMADIVLPATMFMEHDDLYSGGGHQHFQIGPKLIDPPGECWSNHEVTRALAKRLGAKHRGFDMAPREIIDWTLRHSGWGSIEELELAVHKDVQPPFEEAHYLKGFGYPDGKFRFKPDWTTVPSYNNGPMGPYANMPALPDHWAVIEDATSDYPFRLATSPARSFLNTSFTETPGSVAKEGRPEVMIHPLDAERQGILDGDWVKLRNHRGEVFLRARLFDGVRRGVLIAEGIWPNKAHPLGRGINTLTGGDQVAPYGGAAFHDNRVALEKVDADLKVETPLVTVREWAEPVVG</sequence>
<dbReference type="FunFam" id="2.20.25.90:FF:000012">
    <property type="entry name" value="Anaerobic selenocysteine-containing dehydrogenase"/>
    <property type="match status" value="1"/>
</dbReference>
<dbReference type="InterPro" id="IPR009010">
    <property type="entry name" value="Asp_de-COase-like_dom_sf"/>
</dbReference>
<dbReference type="GO" id="GO:0051536">
    <property type="term" value="F:iron-sulfur cluster binding"/>
    <property type="evidence" value="ECO:0007669"/>
    <property type="project" value="UniProtKB-KW"/>
</dbReference>
<dbReference type="InterPro" id="IPR050612">
    <property type="entry name" value="Prok_Mopterin_Oxidored"/>
</dbReference>
<dbReference type="Gene3D" id="2.40.40.20">
    <property type="match status" value="1"/>
</dbReference>
<dbReference type="InterPro" id="IPR037920">
    <property type="entry name" value="YoaE_C"/>
</dbReference>
<keyword evidence="3" id="KW-0408">Iron</keyword>
<dbReference type="GO" id="GO:0043546">
    <property type="term" value="F:molybdopterin cofactor binding"/>
    <property type="evidence" value="ECO:0007669"/>
    <property type="project" value="InterPro"/>
</dbReference>
<dbReference type="InterPro" id="IPR006963">
    <property type="entry name" value="Mopterin_OxRdtase_4Fe-4S_dom"/>
</dbReference>
<protein>
    <submittedName>
        <fullName evidence="6">Dehydrogenase</fullName>
    </submittedName>
</protein>
<dbReference type="STRING" id="1225564.AA309_20455"/>
<dbReference type="Gene3D" id="3.40.228.10">
    <property type="entry name" value="Dimethylsulfoxide Reductase, domain 2"/>
    <property type="match status" value="1"/>
</dbReference>
<comment type="caution">
    <text evidence="6">The sequence shown here is derived from an EMBL/GenBank/DDBJ whole genome shotgun (WGS) entry which is preliminary data.</text>
</comment>
<dbReference type="PANTHER" id="PTHR43742">
    <property type="entry name" value="TRIMETHYLAMINE-N-OXIDE REDUCTASE"/>
    <property type="match status" value="1"/>
</dbReference>
<dbReference type="Pfam" id="PF01568">
    <property type="entry name" value="Molydop_binding"/>
    <property type="match status" value="1"/>
</dbReference>
<dbReference type="Gene3D" id="2.20.25.90">
    <property type="entry name" value="ADC-like domains"/>
    <property type="match status" value="1"/>
</dbReference>
<keyword evidence="4" id="KW-0411">Iron-sulfur</keyword>
<proteinExistence type="inferred from homology"/>
<comment type="similarity">
    <text evidence="1">Belongs to the prokaryotic molybdopterin-containing oxidoreductase family.</text>
</comment>
<dbReference type="OrthoDB" id="9759518at2"/>
<organism evidence="6 7">
    <name type="scientific">Microvirga vignae</name>
    <dbReference type="NCBI Taxonomy" id="1225564"/>
    <lineage>
        <taxon>Bacteria</taxon>
        <taxon>Pseudomonadati</taxon>
        <taxon>Pseudomonadota</taxon>
        <taxon>Alphaproteobacteria</taxon>
        <taxon>Hyphomicrobiales</taxon>
        <taxon>Methylobacteriaceae</taxon>
        <taxon>Microvirga</taxon>
    </lineage>
</organism>
<dbReference type="CDD" id="cd02766">
    <property type="entry name" value="MopB_3"/>
    <property type="match status" value="1"/>
</dbReference>